<feature type="domain" description="RagB/SusD" evidence="6">
    <location>
        <begin position="311"/>
        <end position="477"/>
    </location>
</feature>
<keyword evidence="9" id="KW-1185">Reference proteome</keyword>
<evidence type="ECO:0000256" key="4">
    <source>
        <dbReference type="ARBA" id="ARBA00023136"/>
    </source>
</evidence>
<accession>A0ABX1WUF5</accession>
<dbReference type="CDD" id="cd08977">
    <property type="entry name" value="SusD"/>
    <property type="match status" value="1"/>
</dbReference>
<evidence type="ECO:0000259" key="6">
    <source>
        <dbReference type="Pfam" id="PF07980"/>
    </source>
</evidence>
<name>A0ABX1WUF5_9BACT</name>
<dbReference type="Pfam" id="PF14322">
    <property type="entry name" value="SusD-like_3"/>
    <property type="match status" value="1"/>
</dbReference>
<dbReference type="Proteomes" id="UP000732105">
    <property type="component" value="Unassembled WGS sequence"/>
</dbReference>
<dbReference type="InterPro" id="IPR012944">
    <property type="entry name" value="SusD_RagB_dom"/>
</dbReference>
<organism evidence="8 9">
    <name type="scientific">Marinifilum caeruleilacunae</name>
    <dbReference type="NCBI Taxonomy" id="2499076"/>
    <lineage>
        <taxon>Bacteria</taxon>
        <taxon>Pseudomonadati</taxon>
        <taxon>Bacteroidota</taxon>
        <taxon>Bacteroidia</taxon>
        <taxon>Marinilabiliales</taxon>
        <taxon>Marinifilaceae</taxon>
    </lineage>
</organism>
<gene>
    <name evidence="8" type="ORF">ELS83_07845</name>
</gene>
<evidence type="ECO:0000313" key="9">
    <source>
        <dbReference type="Proteomes" id="UP000732105"/>
    </source>
</evidence>
<reference evidence="8 9" key="1">
    <citation type="submission" date="2018-12" db="EMBL/GenBank/DDBJ databases">
        <title>Marinifilum JC070 sp. nov., a marine bacterium isolated from Yongle Blue Hole in the South China Sea.</title>
        <authorList>
            <person name="Fu T."/>
        </authorList>
    </citation>
    <scope>NUCLEOTIDE SEQUENCE [LARGE SCALE GENOMIC DNA]</scope>
    <source>
        <strain evidence="8 9">JC070</strain>
    </source>
</reference>
<evidence type="ECO:0000256" key="2">
    <source>
        <dbReference type="ARBA" id="ARBA00006275"/>
    </source>
</evidence>
<evidence type="ECO:0000259" key="7">
    <source>
        <dbReference type="Pfam" id="PF14322"/>
    </source>
</evidence>
<proteinExistence type="inferred from homology"/>
<dbReference type="PROSITE" id="PS51257">
    <property type="entry name" value="PROKAR_LIPOPROTEIN"/>
    <property type="match status" value="1"/>
</dbReference>
<protein>
    <submittedName>
        <fullName evidence="8">RagB/SusD family nutrient uptake outer membrane protein</fullName>
    </submittedName>
</protein>
<dbReference type="EMBL" id="RZNH01000010">
    <property type="protein sequence ID" value="NOU59729.1"/>
    <property type="molecule type" value="Genomic_DNA"/>
</dbReference>
<comment type="caution">
    <text evidence="8">The sequence shown here is derived from an EMBL/GenBank/DDBJ whole genome shotgun (WGS) entry which is preliminary data.</text>
</comment>
<evidence type="ECO:0000256" key="5">
    <source>
        <dbReference type="ARBA" id="ARBA00023237"/>
    </source>
</evidence>
<keyword evidence="3" id="KW-0732">Signal</keyword>
<evidence type="ECO:0000256" key="1">
    <source>
        <dbReference type="ARBA" id="ARBA00004442"/>
    </source>
</evidence>
<evidence type="ECO:0000256" key="3">
    <source>
        <dbReference type="ARBA" id="ARBA00022729"/>
    </source>
</evidence>
<comment type="similarity">
    <text evidence="2">Belongs to the SusD family.</text>
</comment>
<dbReference type="Gene3D" id="1.25.40.390">
    <property type="match status" value="1"/>
</dbReference>
<dbReference type="SUPFAM" id="SSF48452">
    <property type="entry name" value="TPR-like"/>
    <property type="match status" value="1"/>
</dbReference>
<keyword evidence="4" id="KW-0472">Membrane</keyword>
<comment type="subcellular location">
    <subcellularLocation>
        <location evidence="1">Cell outer membrane</location>
    </subcellularLocation>
</comment>
<dbReference type="InterPro" id="IPR011990">
    <property type="entry name" value="TPR-like_helical_dom_sf"/>
</dbReference>
<dbReference type="Pfam" id="PF07980">
    <property type="entry name" value="SusD_RagB"/>
    <property type="match status" value="1"/>
</dbReference>
<dbReference type="InterPro" id="IPR033985">
    <property type="entry name" value="SusD-like_N"/>
</dbReference>
<sequence>MIDMIKYISKIAVLLLMVVFTACEDTFLSPDPTGVITSSNFFSDDTELEAAIINMYDGIQGVNSTSTSDNHGVMYEFYITEMRSDNTQTKSSEGEDAQFESFTVEATNGRVADYYDSYYNIIYRANLVLENLGVASEDAKGAFEGEAKFVRAYAYFNLVRLFGDIPLVDKVISPSDAETAYTRVATATIYDLIESDLQTAVANLDNTYKGRASKAAAQALLAKVYLTQGENYDLAQGLCEDVMSSGFALESNFKDVFYNELNDEIIFAIEYIGDIVDDSQNFSAEWLNAVGRTSGVNYVTADAREALDAMGGDRTMYSYRQDALQTEKYQVVKYLPNGDSNLGIDPTSGDPQRAGNDWIVLRYADVLLMHVEAIMAGTNETSSSTAISSFMEVRNRAGITDMVSSITKEELLNERRVELAFENHRFFDLVRFGMAQDILSAFSAETGGSFSSTDLLLPIPQREINLSNGLLTQNPGY</sequence>
<keyword evidence="5" id="KW-0998">Cell outer membrane</keyword>
<feature type="domain" description="SusD-like N-terminal" evidence="7">
    <location>
        <begin position="73"/>
        <end position="226"/>
    </location>
</feature>
<evidence type="ECO:0000313" key="8">
    <source>
        <dbReference type="EMBL" id="NOU59729.1"/>
    </source>
</evidence>